<comment type="subcellular location">
    <subcellularLocation>
        <location evidence="1">Periplasm</location>
    </subcellularLocation>
</comment>
<sequence>MSVRTLLIAGIIGTATVMGGCTSTRTHQSADEYVSDAAITTKVKAALVSAKDVSAADVNVETFRRTVQLSGFVDSSAQINRAVEIARGVEGVQSVKNDLRVKGGR</sequence>
<dbReference type="FunFam" id="3.30.1340.30:FF:000001">
    <property type="entry name" value="Molecular chaperone OsmY"/>
    <property type="match status" value="1"/>
</dbReference>
<dbReference type="RefSeq" id="WP_124080802.1">
    <property type="nucleotide sequence ID" value="NZ_UWPJ01000026.1"/>
</dbReference>
<dbReference type="SMART" id="SM00749">
    <property type="entry name" value="BON"/>
    <property type="match status" value="1"/>
</dbReference>
<keyword evidence="8" id="KW-1185">Reference proteome</keyword>
<dbReference type="Gene3D" id="3.30.1340.30">
    <property type="match status" value="1"/>
</dbReference>
<keyword evidence="2" id="KW-0732">Signal</keyword>
<keyword evidence="3" id="KW-0677">Repeat</keyword>
<dbReference type="InterPro" id="IPR051686">
    <property type="entry name" value="Lipoprotein_DolP"/>
</dbReference>
<protein>
    <recommendedName>
        <fullName evidence="5">Osmotically-inducible protein Y</fullName>
    </recommendedName>
</protein>
<name>A0A3P4B842_9BURK</name>
<dbReference type="PROSITE" id="PS50914">
    <property type="entry name" value="BON"/>
    <property type="match status" value="1"/>
</dbReference>
<dbReference type="Proteomes" id="UP000277294">
    <property type="component" value="Unassembled WGS sequence"/>
</dbReference>
<dbReference type="PANTHER" id="PTHR34606">
    <property type="entry name" value="BON DOMAIN-CONTAINING PROTEIN"/>
    <property type="match status" value="1"/>
</dbReference>
<evidence type="ECO:0000313" key="7">
    <source>
        <dbReference type="EMBL" id="VCU71335.1"/>
    </source>
</evidence>
<dbReference type="PROSITE" id="PS51257">
    <property type="entry name" value="PROKAR_LIPOPROTEIN"/>
    <property type="match status" value="1"/>
</dbReference>
<dbReference type="Pfam" id="PF04972">
    <property type="entry name" value="BON"/>
    <property type="match status" value="1"/>
</dbReference>
<dbReference type="PANTHER" id="PTHR34606:SF16">
    <property type="entry name" value="BON DOMAIN-CONTAINING PROTEIN"/>
    <property type="match status" value="1"/>
</dbReference>
<evidence type="ECO:0000256" key="2">
    <source>
        <dbReference type="ARBA" id="ARBA00022729"/>
    </source>
</evidence>
<evidence type="ECO:0000256" key="3">
    <source>
        <dbReference type="ARBA" id="ARBA00022737"/>
    </source>
</evidence>
<evidence type="ECO:0000256" key="1">
    <source>
        <dbReference type="ARBA" id="ARBA00004418"/>
    </source>
</evidence>
<proteinExistence type="predicted"/>
<evidence type="ECO:0000256" key="4">
    <source>
        <dbReference type="ARBA" id="ARBA00022764"/>
    </source>
</evidence>
<gene>
    <name evidence="7" type="primary">osmY_2</name>
    <name evidence="7" type="ORF">PIGHUM_03416</name>
</gene>
<dbReference type="InterPro" id="IPR014004">
    <property type="entry name" value="Transpt-assoc_nodulatn_dom_bac"/>
</dbReference>
<dbReference type="OrthoDB" id="7360581at2"/>
<dbReference type="AlphaFoldDB" id="A0A3P4B842"/>
<feature type="domain" description="BON" evidence="6">
    <location>
        <begin position="35"/>
        <end position="103"/>
    </location>
</feature>
<reference evidence="7 8" key="1">
    <citation type="submission" date="2018-10" db="EMBL/GenBank/DDBJ databases">
        <authorList>
            <person name="Criscuolo A."/>
        </authorList>
    </citation>
    <scope>NUCLEOTIDE SEQUENCE [LARGE SCALE GENOMIC DNA]</scope>
    <source>
        <strain evidence="7">DnA1</strain>
    </source>
</reference>
<evidence type="ECO:0000256" key="5">
    <source>
        <dbReference type="ARBA" id="ARBA00070588"/>
    </source>
</evidence>
<dbReference type="EMBL" id="UWPJ01000026">
    <property type="protein sequence ID" value="VCU71335.1"/>
    <property type="molecule type" value="Genomic_DNA"/>
</dbReference>
<evidence type="ECO:0000313" key="8">
    <source>
        <dbReference type="Proteomes" id="UP000277294"/>
    </source>
</evidence>
<organism evidence="7 8">
    <name type="scientific">Pigmentiphaga humi</name>
    <dbReference type="NCBI Taxonomy" id="2478468"/>
    <lineage>
        <taxon>Bacteria</taxon>
        <taxon>Pseudomonadati</taxon>
        <taxon>Pseudomonadota</taxon>
        <taxon>Betaproteobacteria</taxon>
        <taxon>Burkholderiales</taxon>
        <taxon>Alcaligenaceae</taxon>
        <taxon>Pigmentiphaga</taxon>
    </lineage>
</organism>
<dbReference type="GO" id="GO:0042597">
    <property type="term" value="C:periplasmic space"/>
    <property type="evidence" value="ECO:0007669"/>
    <property type="project" value="UniProtKB-SubCell"/>
</dbReference>
<dbReference type="InterPro" id="IPR007055">
    <property type="entry name" value="BON_dom"/>
</dbReference>
<keyword evidence="4" id="KW-0574">Periplasm</keyword>
<accession>A0A3P4B842</accession>
<evidence type="ECO:0000259" key="6">
    <source>
        <dbReference type="PROSITE" id="PS50914"/>
    </source>
</evidence>